<keyword evidence="8 15" id="KW-0479">Metal-binding</keyword>
<dbReference type="InterPro" id="IPR008279">
    <property type="entry name" value="PEP-util_enz_mobile_dom"/>
</dbReference>
<dbReference type="PROSITE" id="PS00742">
    <property type="entry name" value="PEP_ENZYMES_2"/>
    <property type="match status" value="1"/>
</dbReference>
<dbReference type="InterPro" id="IPR006319">
    <property type="entry name" value="PEP_synth"/>
</dbReference>
<dbReference type="FunFam" id="3.30.1490.20:FF:000010">
    <property type="entry name" value="Phosphoenolpyruvate synthase"/>
    <property type="match status" value="1"/>
</dbReference>
<feature type="domain" description="Pyruvate phosphate dikinase AMP/ATP-binding" evidence="17">
    <location>
        <begin position="22"/>
        <end position="352"/>
    </location>
</feature>
<proteinExistence type="inferred from homology"/>
<evidence type="ECO:0000256" key="7">
    <source>
        <dbReference type="ARBA" id="ARBA00022679"/>
    </source>
</evidence>
<dbReference type="NCBIfam" id="TIGR01418">
    <property type="entry name" value="PEP_synth"/>
    <property type="match status" value="1"/>
</dbReference>
<dbReference type="Gene3D" id="3.50.30.10">
    <property type="entry name" value="Phosphohistidine domain"/>
    <property type="match status" value="1"/>
</dbReference>
<keyword evidence="7 15" id="KW-0808">Transferase</keyword>
<evidence type="ECO:0000259" key="18">
    <source>
        <dbReference type="Pfam" id="PF02896"/>
    </source>
</evidence>
<evidence type="ECO:0000256" key="14">
    <source>
        <dbReference type="ARBA" id="ARBA00047700"/>
    </source>
</evidence>
<name>A0A521FYV9_9BACT</name>
<evidence type="ECO:0000256" key="9">
    <source>
        <dbReference type="ARBA" id="ARBA00022741"/>
    </source>
</evidence>
<dbReference type="InterPro" id="IPR015813">
    <property type="entry name" value="Pyrv/PenolPyrv_kinase-like_dom"/>
</dbReference>
<evidence type="ECO:0000256" key="4">
    <source>
        <dbReference type="ARBA" id="ARBA00007837"/>
    </source>
</evidence>
<dbReference type="Gene3D" id="3.30.470.20">
    <property type="entry name" value="ATP-grasp fold, B domain"/>
    <property type="match status" value="1"/>
</dbReference>
<dbReference type="Pfam" id="PF01326">
    <property type="entry name" value="PPDK_N"/>
    <property type="match status" value="1"/>
</dbReference>
<dbReference type="Pfam" id="PF02896">
    <property type="entry name" value="PEP-utilizers_C"/>
    <property type="match status" value="1"/>
</dbReference>
<comment type="cofactor">
    <cofactor evidence="1 15">
        <name>Mg(2+)</name>
        <dbReference type="ChEBI" id="CHEBI:18420"/>
    </cofactor>
</comment>
<dbReference type="FunFam" id="3.30.470.20:FF:000017">
    <property type="entry name" value="Phosphoenolpyruvate synthase"/>
    <property type="match status" value="1"/>
</dbReference>
<feature type="domain" description="PEP-utilising enzyme C-terminal" evidence="18">
    <location>
        <begin position="488"/>
        <end position="804"/>
    </location>
</feature>
<keyword evidence="20" id="KW-1185">Reference proteome</keyword>
<evidence type="ECO:0000256" key="5">
    <source>
        <dbReference type="ARBA" id="ARBA00011996"/>
    </source>
</evidence>
<dbReference type="UniPathway" id="UPA00138"/>
<dbReference type="SUPFAM" id="SSF56059">
    <property type="entry name" value="Glutathione synthetase ATP-binding domain-like"/>
    <property type="match status" value="1"/>
</dbReference>
<sequence length="814" mass="89641">MGQAHDEKLILWFDEIGIEDVPLVGGKNASLGEMYQHLTGKGVAVPHGFAITAYAYRYLLKEAGIEAEIRQVLSDLNTEDMANLAERGAKCRDIIRNAPFPPLLRDEIIAAYKKMEAEYGPNVDVAVRSSATAEDLPDASFAGQQETYLNIHGYDNIIQNCRKCFASLFTNRAISYRQHQGFGQFDVYLSITVQKMVRSDSSCSGVLFSIDTESGFKDAVFITGAWGLGENVVQGAVNPDEYYVFKPTLKQGKRPIVGKKVGSKEIKMIYDNDPSTPEPVRNIPTTPAERNAYVINDDEILQLASWACIIEDHYKKGMDIEWAKDGDGVNVGTGKLFIVQARPETVHSQANKGLMETYKLLEKGNVIAKGLAVGSKIGQGIAHCIADAKDIGTFRKGEVLVTDMTDPDWEPIMKIASAIITNRGGRTCHAAIISRELGIPCVIGTGNGSEQIKTGQAITASCAEGETGNVYEGLLKFEVQKTDLGSLPATKTKIMMNLAIPEKAFTECQIPNDGVGLAREEFIINSHIGLHPLALYNYEELKKSSDPEKQEIVRQIDAKTGAYTDKRQFFIDKVAEGVGRIAAGFYPKDVIVRLSDFKSNEYANLVGGHLYEPNEENPMIGWRGASRYYDPKYRPAFELECQGLLKARNDMGLTNIKLMVPFCRTPEEGKKVIQVMRECGLVQGENGLELYVMCEIPSNVICADAFADIFDGFSIGSNDLTQLTYGLDRDSGILTGIADERHEAVKEMIRMVIKTAKRRGRKIGICGQGPSDFPDFATFLVELGIDSMSLIPDTAIKTRMAVHEKEKELGIAPK</sequence>
<dbReference type="EMBL" id="NQJD01000047">
    <property type="protein sequence ID" value="TAA73955.1"/>
    <property type="molecule type" value="Genomic_DNA"/>
</dbReference>
<dbReference type="InterPro" id="IPR040442">
    <property type="entry name" value="Pyrv_kinase-like_dom_sf"/>
</dbReference>
<keyword evidence="11 15" id="KW-0067">ATP-binding</keyword>
<dbReference type="GO" id="GO:0008986">
    <property type="term" value="F:pyruvate, water dikinase activity"/>
    <property type="evidence" value="ECO:0007669"/>
    <property type="project" value="UniProtKB-EC"/>
</dbReference>
<organism evidence="19 20">
    <name type="scientific">Candidatus Electronema aureum</name>
    <dbReference type="NCBI Taxonomy" id="2005002"/>
    <lineage>
        <taxon>Bacteria</taxon>
        <taxon>Pseudomonadati</taxon>
        <taxon>Thermodesulfobacteriota</taxon>
        <taxon>Desulfobulbia</taxon>
        <taxon>Desulfobulbales</taxon>
        <taxon>Desulfobulbaceae</taxon>
        <taxon>Candidatus Electronema</taxon>
    </lineage>
</organism>
<evidence type="ECO:0000256" key="11">
    <source>
        <dbReference type="ARBA" id="ARBA00022840"/>
    </source>
</evidence>
<dbReference type="InterPro" id="IPR036637">
    <property type="entry name" value="Phosphohistidine_dom_sf"/>
</dbReference>
<dbReference type="InterPro" id="IPR002192">
    <property type="entry name" value="PPDK_AMP/ATP-bd"/>
</dbReference>
<dbReference type="Gene3D" id="3.30.1490.20">
    <property type="entry name" value="ATP-grasp fold, A domain"/>
    <property type="match status" value="1"/>
</dbReference>
<dbReference type="GO" id="GO:0046872">
    <property type="term" value="F:metal ion binding"/>
    <property type="evidence" value="ECO:0007669"/>
    <property type="project" value="UniProtKB-KW"/>
</dbReference>
<dbReference type="Pfam" id="PF00391">
    <property type="entry name" value="PEP-utilizers"/>
    <property type="match status" value="1"/>
</dbReference>
<evidence type="ECO:0000256" key="6">
    <source>
        <dbReference type="ARBA" id="ARBA00021623"/>
    </source>
</evidence>
<dbReference type="AlphaFoldDB" id="A0A521FYV9"/>
<dbReference type="GO" id="GO:0005524">
    <property type="term" value="F:ATP binding"/>
    <property type="evidence" value="ECO:0007669"/>
    <property type="project" value="UniProtKB-KW"/>
</dbReference>
<dbReference type="EC" id="2.7.9.2" evidence="5 15"/>
<comment type="caution">
    <text evidence="19">The sequence shown here is derived from an EMBL/GenBank/DDBJ whole genome shotgun (WGS) entry which is preliminary data.</text>
</comment>
<comment type="pathway">
    <text evidence="3 15">Carbohydrate biosynthesis; gluconeogenesis.</text>
</comment>
<keyword evidence="9 15" id="KW-0547">Nucleotide-binding</keyword>
<dbReference type="SUPFAM" id="SSF51621">
    <property type="entry name" value="Phosphoenolpyruvate/pyruvate domain"/>
    <property type="match status" value="1"/>
</dbReference>
<evidence type="ECO:0000259" key="16">
    <source>
        <dbReference type="Pfam" id="PF00391"/>
    </source>
</evidence>
<comment type="similarity">
    <text evidence="4 15">Belongs to the PEP-utilizing enzyme family.</text>
</comment>
<accession>A0A521FYV9</accession>
<evidence type="ECO:0000256" key="12">
    <source>
        <dbReference type="ARBA" id="ARBA00022842"/>
    </source>
</evidence>
<protein>
    <recommendedName>
        <fullName evidence="6 15">Phosphoenolpyruvate synthase</fullName>
        <shortName evidence="15">PEP synthase</shortName>
        <ecNumber evidence="5 15">2.7.9.2</ecNumber>
    </recommendedName>
    <alternativeName>
        <fullName evidence="13 15">Pyruvate, water dikinase</fullName>
    </alternativeName>
</protein>
<dbReference type="PANTHER" id="PTHR43030:SF1">
    <property type="entry name" value="PHOSPHOENOLPYRUVATE SYNTHASE"/>
    <property type="match status" value="1"/>
</dbReference>
<dbReference type="PROSITE" id="PS00370">
    <property type="entry name" value="PEP_ENZYMES_PHOS_SITE"/>
    <property type="match status" value="1"/>
</dbReference>
<dbReference type="InterPro" id="IPR013815">
    <property type="entry name" value="ATP_grasp_subdomain_1"/>
</dbReference>
<evidence type="ECO:0000256" key="8">
    <source>
        <dbReference type="ARBA" id="ARBA00022723"/>
    </source>
</evidence>
<comment type="function">
    <text evidence="2 15">Catalyzes the phosphorylation of pyruvate to phosphoenolpyruvate.</text>
</comment>
<evidence type="ECO:0000256" key="10">
    <source>
        <dbReference type="ARBA" id="ARBA00022777"/>
    </source>
</evidence>
<dbReference type="GO" id="GO:0006094">
    <property type="term" value="P:gluconeogenesis"/>
    <property type="evidence" value="ECO:0007669"/>
    <property type="project" value="UniProtKB-UniPathway"/>
</dbReference>
<comment type="catalytic activity">
    <reaction evidence="14 15">
        <text>pyruvate + ATP + H2O = phosphoenolpyruvate + AMP + phosphate + 2 H(+)</text>
        <dbReference type="Rhea" id="RHEA:11364"/>
        <dbReference type="ChEBI" id="CHEBI:15361"/>
        <dbReference type="ChEBI" id="CHEBI:15377"/>
        <dbReference type="ChEBI" id="CHEBI:15378"/>
        <dbReference type="ChEBI" id="CHEBI:30616"/>
        <dbReference type="ChEBI" id="CHEBI:43474"/>
        <dbReference type="ChEBI" id="CHEBI:58702"/>
        <dbReference type="ChEBI" id="CHEBI:456215"/>
        <dbReference type="EC" id="2.7.9.2"/>
    </reaction>
</comment>
<evidence type="ECO:0000256" key="1">
    <source>
        <dbReference type="ARBA" id="ARBA00001946"/>
    </source>
</evidence>
<gene>
    <name evidence="19" type="ORF">CDV28_14714</name>
</gene>
<evidence type="ECO:0000256" key="15">
    <source>
        <dbReference type="PIRNR" id="PIRNR000854"/>
    </source>
</evidence>
<dbReference type="NCBIfam" id="NF005057">
    <property type="entry name" value="PRK06464.1"/>
    <property type="match status" value="1"/>
</dbReference>
<keyword evidence="10 15" id="KW-0418">Kinase</keyword>
<keyword evidence="12 15" id="KW-0460">Magnesium</keyword>
<dbReference type="PANTHER" id="PTHR43030">
    <property type="entry name" value="PHOSPHOENOLPYRUVATE SYNTHASE"/>
    <property type="match status" value="1"/>
</dbReference>
<dbReference type="InterPro" id="IPR023151">
    <property type="entry name" value="PEP_util_CS"/>
</dbReference>
<evidence type="ECO:0000259" key="17">
    <source>
        <dbReference type="Pfam" id="PF01326"/>
    </source>
</evidence>
<evidence type="ECO:0000256" key="13">
    <source>
        <dbReference type="ARBA" id="ARBA00033470"/>
    </source>
</evidence>
<dbReference type="PIRSF" id="PIRSF000854">
    <property type="entry name" value="PEP_synthase"/>
    <property type="match status" value="1"/>
</dbReference>
<feature type="domain" description="PEP-utilising enzyme mobile" evidence="16">
    <location>
        <begin position="395"/>
        <end position="465"/>
    </location>
</feature>
<dbReference type="SUPFAM" id="SSF52009">
    <property type="entry name" value="Phosphohistidine domain"/>
    <property type="match status" value="1"/>
</dbReference>
<dbReference type="Gene3D" id="3.20.20.60">
    <property type="entry name" value="Phosphoenolpyruvate-binding domains"/>
    <property type="match status" value="1"/>
</dbReference>
<dbReference type="InterPro" id="IPR000121">
    <property type="entry name" value="PEP_util_C"/>
</dbReference>
<evidence type="ECO:0000256" key="2">
    <source>
        <dbReference type="ARBA" id="ARBA00002988"/>
    </source>
</evidence>
<evidence type="ECO:0000256" key="3">
    <source>
        <dbReference type="ARBA" id="ARBA00004742"/>
    </source>
</evidence>
<dbReference type="InterPro" id="IPR018274">
    <property type="entry name" value="PEP_util_AS"/>
</dbReference>
<evidence type="ECO:0000313" key="20">
    <source>
        <dbReference type="Proteomes" id="UP000316238"/>
    </source>
</evidence>
<evidence type="ECO:0000313" key="19">
    <source>
        <dbReference type="EMBL" id="TAA73955.1"/>
    </source>
</evidence>
<reference evidence="19" key="1">
    <citation type="submission" date="2017-07" db="EMBL/GenBank/DDBJ databases">
        <title>The cable genome - Insights into the physiology and evolution of filamentous bacteria capable of sulfide oxidation via long distance electron transfer.</title>
        <authorList>
            <person name="Thorup C."/>
            <person name="Bjerg J.T."/>
            <person name="Schreiber L."/>
            <person name="Nielsen L.P."/>
            <person name="Kjeldsen K.U."/>
            <person name="Boesen T."/>
            <person name="Boggild A."/>
            <person name="Meysman F."/>
            <person name="Geelhoed J."/>
            <person name="Schramm A."/>
        </authorList>
    </citation>
    <scope>NUCLEOTIDE SEQUENCE [LARGE SCALE GENOMIC DNA]</scope>
    <source>
        <strain evidence="19">GS</strain>
    </source>
</reference>
<dbReference type="Proteomes" id="UP000316238">
    <property type="component" value="Unassembled WGS sequence"/>
</dbReference>